<accession>A0A2P2LR78</accession>
<organism evidence="1">
    <name type="scientific">Rhizophora mucronata</name>
    <name type="common">Asiatic mangrove</name>
    <dbReference type="NCBI Taxonomy" id="61149"/>
    <lineage>
        <taxon>Eukaryota</taxon>
        <taxon>Viridiplantae</taxon>
        <taxon>Streptophyta</taxon>
        <taxon>Embryophyta</taxon>
        <taxon>Tracheophyta</taxon>
        <taxon>Spermatophyta</taxon>
        <taxon>Magnoliopsida</taxon>
        <taxon>eudicotyledons</taxon>
        <taxon>Gunneridae</taxon>
        <taxon>Pentapetalae</taxon>
        <taxon>rosids</taxon>
        <taxon>fabids</taxon>
        <taxon>Malpighiales</taxon>
        <taxon>Rhizophoraceae</taxon>
        <taxon>Rhizophora</taxon>
    </lineage>
</organism>
<reference evidence="1" key="1">
    <citation type="submission" date="2018-02" db="EMBL/GenBank/DDBJ databases">
        <title>Rhizophora mucronata_Transcriptome.</title>
        <authorList>
            <person name="Meera S.P."/>
            <person name="Sreeshan A."/>
            <person name="Augustine A."/>
        </authorList>
    </citation>
    <scope>NUCLEOTIDE SEQUENCE</scope>
    <source>
        <tissue evidence="1">Leaf</tissue>
    </source>
</reference>
<evidence type="ECO:0000313" key="1">
    <source>
        <dbReference type="EMBL" id="MBX20481.1"/>
    </source>
</evidence>
<protein>
    <submittedName>
        <fullName evidence="1">Uncharacterized protein</fullName>
    </submittedName>
</protein>
<dbReference type="EMBL" id="GGEC01039997">
    <property type="protein sequence ID" value="MBX20481.1"/>
    <property type="molecule type" value="Transcribed_RNA"/>
</dbReference>
<name>A0A2P2LR78_RHIMU</name>
<sequence>MFRAGTHVPTRISAPAAARDFAIAHPYPLSSATPATNTRLPFRSIGNPDTRLLSLDSAAAFVINLSSLTDDDMKFLWKHCADAMWETLDSLGHAASLEFTPKTAEPGLITL</sequence>
<dbReference type="AlphaFoldDB" id="A0A2P2LR78"/>
<proteinExistence type="predicted"/>